<dbReference type="EMBL" id="JANBUJ010000533">
    <property type="protein sequence ID" value="KAJ2771454.1"/>
    <property type="molecule type" value="Genomic_DNA"/>
</dbReference>
<accession>A0ACC1K148</accession>
<protein>
    <submittedName>
        <fullName evidence="1">Uncharacterized protein</fullName>
    </submittedName>
</protein>
<organism evidence="1 2">
    <name type="scientific">Coemansia nantahalensis</name>
    <dbReference type="NCBI Taxonomy" id="2789366"/>
    <lineage>
        <taxon>Eukaryota</taxon>
        <taxon>Fungi</taxon>
        <taxon>Fungi incertae sedis</taxon>
        <taxon>Zoopagomycota</taxon>
        <taxon>Kickxellomycotina</taxon>
        <taxon>Kickxellomycetes</taxon>
        <taxon>Kickxellales</taxon>
        <taxon>Kickxellaceae</taxon>
        <taxon>Coemansia</taxon>
    </lineage>
</organism>
<comment type="caution">
    <text evidence="1">The sequence shown here is derived from an EMBL/GenBank/DDBJ whole genome shotgun (WGS) entry which is preliminary data.</text>
</comment>
<evidence type="ECO:0000313" key="2">
    <source>
        <dbReference type="Proteomes" id="UP001140234"/>
    </source>
</evidence>
<evidence type="ECO:0000313" key="1">
    <source>
        <dbReference type="EMBL" id="KAJ2771454.1"/>
    </source>
</evidence>
<gene>
    <name evidence="1" type="ORF">IWQ57_002208</name>
</gene>
<reference evidence="1" key="1">
    <citation type="submission" date="2022-07" db="EMBL/GenBank/DDBJ databases">
        <title>Phylogenomic reconstructions and comparative analyses of Kickxellomycotina fungi.</title>
        <authorList>
            <person name="Reynolds N.K."/>
            <person name="Stajich J.E."/>
            <person name="Barry K."/>
            <person name="Grigoriev I.V."/>
            <person name="Crous P."/>
            <person name="Smith M.E."/>
        </authorList>
    </citation>
    <scope>NUCLEOTIDE SEQUENCE</scope>
    <source>
        <strain evidence="1">CBS 109366</strain>
    </source>
</reference>
<sequence length="389" mass="40571">MAEDAAAPAYLYEYHGLDEQHVACIAQADLGAQHGGYFRSAKWSPDGTTVAACSGDNALRLYDLGGVVARFADNKTGDAGTCALMAAVTHGETLLDYAWYPYMNRHDPATCCLVESVRDHPIHLRGAGSGGDTGVRASYVARSAMDALMSASAVAFSPDGASVLAGYPGHLARFDVQRPGLPVELAATFGTRRGGDGMKGLVSCVAPAPATAASAAVACASFGGQVGLFDATGGLGSVALWQVPEEYRGRGVTELRWAPNGVNLWAASRHSQHIVAWDVRDLRGPCAAVRRACSTQQRMGFDFDATGRHLVAGEMDGHVAVHDTTALDDARPAARLAAHGDLVAAVSAHPFYPLLATASGQRHFGDPDGAPPPSDCSLRIWSVPAGYIA</sequence>
<dbReference type="Proteomes" id="UP001140234">
    <property type="component" value="Unassembled WGS sequence"/>
</dbReference>
<proteinExistence type="predicted"/>
<name>A0ACC1K148_9FUNG</name>
<keyword evidence="2" id="KW-1185">Reference proteome</keyword>